<keyword evidence="2" id="KW-1185">Reference proteome</keyword>
<accession>A0A1B1BLG2</accession>
<evidence type="ECO:0000313" key="2">
    <source>
        <dbReference type="Proteomes" id="UP000092582"/>
    </source>
</evidence>
<dbReference type="OrthoDB" id="9554400at2"/>
<proteinExistence type="predicted"/>
<evidence type="ECO:0000313" key="1">
    <source>
        <dbReference type="EMBL" id="ANP73460.1"/>
    </source>
</evidence>
<gene>
    <name evidence="1" type="ORF">PA27867_2512</name>
</gene>
<dbReference type="RefSeq" id="WP_066596874.1">
    <property type="nucleotide sequence ID" value="NZ_CP016282.1"/>
</dbReference>
<protein>
    <submittedName>
        <fullName evidence="1">Uncharacterized protein</fullName>
    </submittedName>
</protein>
<organism evidence="1 2">
    <name type="scientific">Cryobacterium arcticum</name>
    <dbReference type="NCBI Taxonomy" id="670052"/>
    <lineage>
        <taxon>Bacteria</taxon>
        <taxon>Bacillati</taxon>
        <taxon>Actinomycetota</taxon>
        <taxon>Actinomycetes</taxon>
        <taxon>Micrococcales</taxon>
        <taxon>Microbacteriaceae</taxon>
        <taxon>Cryobacterium</taxon>
    </lineage>
</organism>
<dbReference type="EMBL" id="CP016282">
    <property type="protein sequence ID" value="ANP73460.1"/>
    <property type="molecule type" value="Genomic_DNA"/>
</dbReference>
<dbReference type="Proteomes" id="UP000092582">
    <property type="component" value="Chromosome 1"/>
</dbReference>
<name>A0A1B1BLG2_9MICO</name>
<reference evidence="1 2" key="1">
    <citation type="submission" date="2016-06" db="EMBL/GenBank/DDBJ databases">
        <title>Genome sequencing of Cryobacterium arcticum PAMC 27867.</title>
        <authorList>
            <person name="Lee J."/>
            <person name="Kim O.-S."/>
        </authorList>
    </citation>
    <scope>NUCLEOTIDE SEQUENCE [LARGE SCALE GENOMIC DNA]</scope>
    <source>
        <strain evidence="1 2">PAMC 27867</strain>
    </source>
</reference>
<sequence length="99" mass="11388">MTTVTQYWAPHDNQNGLYQARGQLIWSWPLGDNSHYWGFAVRPHQGNMQVEVERQWTTSDNDMRFVENFLVTVSDPVGREFRPSGNGGLLMFTAIKVEA</sequence>
<dbReference type="AlphaFoldDB" id="A0A1B1BLG2"/>
<dbReference type="STRING" id="670052.PA27867_2512"/>
<dbReference type="KEGG" id="cart:PA27867_2512"/>